<sequence>MERRPEVYPQIRCLLHVLAQAPNCWESISLWLPPTLLEDPVFSPIRTQLSSLKHLTLHPSERFGDDKCLEVFRDCPSITSLRLHVIGDRVDPSRFLVPWRQLTKLHLHWCTFTHVAPILKLCTELEDLSLSFVWTDPMEPEPFVPIVCPRLKTLSVESFTKDNPLSAVVCMTLPGLSRLDIQIEVAAYYPRNFTRAPLDFVGFLNRSACTITELHVRPSLVGNDMQLVRFLDRFPALRILSVVENQFGEWREDVELDPDDEDVERLLSATVITTTFLNRLHAHYRGSPGKTLIPRLTDLTLSVQGRQLDQEALVAAVTSRWLPDFGYASEIGVDCLRSLSIRVMEKDLTPLHTLETLCYLRDAGLRVDIYRVPC</sequence>
<dbReference type="SUPFAM" id="SSF52047">
    <property type="entry name" value="RNI-like"/>
    <property type="match status" value="1"/>
</dbReference>
<evidence type="ECO:0008006" key="3">
    <source>
        <dbReference type="Google" id="ProtNLM"/>
    </source>
</evidence>
<comment type="caution">
    <text evidence="1">The sequence shown here is derived from an EMBL/GenBank/DDBJ whole genome shotgun (WGS) entry which is preliminary data.</text>
</comment>
<evidence type="ECO:0000313" key="1">
    <source>
        <dbReference type="EMBL" id="KAL0565919.1"/>
    </source>
</evidence>
<dbReference type="EMBL" id="JBAHYK010002072">
    <property type="protein sequence ID" value="KAL0565919.1"/>
    <property type="molecule type" value="Genomic_DNA"/>
</dbReference>
<protein>
    <recommendedName>
        <fullName evidence="3">F-box domain-containing protein</fullName>
    </recommendedName>
</protein>
<reference evidence="1 2" key="1">
    <citation type="submission" date="2024-02" db="EMBL/GenBank/DDBJ databases">
        <title>A draft genome for the cacao thread blight pathogen Marasmius crinis-equi.</title>
        <authorList>
            <person name="Cohen S.P."/>
            <person name="Baruah I.K."/>
            <person name="Amoako-Attah I."/>
            <person name="Bukari Y."/>
            <person name="Meinhardt L.W."/>
            <person name="Bailey B.A."/>
        </authorList>
    </citation>
    <scope>NUCLEOTIDE SEQUENCE [LARGE SCALE GENOMIC DNA]</scope>
    <source>
        <strain evidence="1 2">GH-76</strain>
    </source>
</reference>
<proteinExistence type="predicted"/>
<gene>
    <name evidence="1" type="ORF">V5O48_016101</name>
</gene>
<name>A0ABR3ESR3_9AGAR</name>
<keyword evidence="2" id="KW-1185">Reference proteome</keyword>
<evidence type="ECO:0000313" key="2">
    <source>
        <dbReference type="Proteomes" id="UP001465976"/>
    </source>
</evidence>
<accession>A0ABR3ESR3</accession>
<dbReference type="InterPro" id="IPR032675">
    <property type="entry name" value="LRR_dom_sf"/>
</dbReference>
<dbReference type="Proteomes" id="UP001465976">
    <property type="component" value="Unassembled WGS sequence"/>
</dbReference>
<dbReference type="Gene3D" id="3.80.10.10">
    <property type="entry name" value="Ribonuclease Inhibitor"/>
    <property type="match status" value="1"/>
</dbReference>
<organism evidence="1 2">
    <name type="scientific">Marasmius crinis-equi</name>
    <dbReference type="NCBI Taxonomy" id="585013"/>
    <lineage>
        <taxon>Eukaryota</taxon>
        <taxon>Fungi</taxon>
        <taxon>Dikarya</taxon>
        <taxon>Basidiomycota</taxon>
        <taxon>Agaricomycotina</taxon>
        <taxon>Agaricomycetes</taxon>
        <taxon>Agaricomycetidae</taxon>
        <taxon>Agaricales</taxon>
        <taxon>Marasmiineae</taxon>
        <taxon>Marasmiaceae</taxon>
        <taxon>Marasmius</taxon>
    </lineage>
</organism>